<protein>
    <submittedName>
        <fullName evidence="1">Uncharacterized protein</fullName>
    </submittedName>
</protein>
<organism evidence="1">
    <name type="scientific">hydrothermal vent metagenome</name>
    <dbReference type="NCBI Taxonomy" id="652676"/>
    <lineage>
        <taxon>unclassified sequences</taxon>
        <taxon>metagenomes</taxon>
        <taxon>ecological metagenomes</taxon>
    </lineage>
</organism>
<sequence length="31" mass="3572">PDHHIGYRSQPVKPNLLMTYLEDILISNPIP</sequence>
<reference evidence="1" key="1">
    <citation type="submission" date="2018-06" db="EMBL/GenBank/DDBJ databases">
        <authorList>
            <person name="Zhirakovskaya E."/>
        </authorList>
    </citation>
    <scope>NUCLEOTIDE SEQUENCE</scope>
</reference>
<dbReference type="EMBL" id="UOEU01000449">
    <property type="protein sequence ID" value="VAW33442.1"/>
    <property type="molecule type" value="Genomic_DNA"/>
</dbReference>
<feature type="non-terminal residue" evidence="1">
    <location>
        <position position="1"/>
    </location>
</feature>
<name>A0A3B0V3V9_9ZZZZ</name>
<proteinExistence type="predicted"/>
<accession>A0A3B0V3V9</accession>
<evidence type="ECO:0000313" key="1">
    <source>
        <dbReference type="EMBL" id="VAW33442.1"/>
    </source>
</evidence>
<gene>
    <name evidence="1" type="ORF">MNBD_CHLOROFLEXI01-3592</name>
</gene>
<dbReference type="AlphaFoldDB" id="A0A3B0V3V9"/>